<accession>A0ABR3EWD2</accession>
<organism evidence="1 2">
    <name type="scientific">Marasmius crinis-equi</name>
    <dbReference type="NCBI Taxonomy" id="585013"/>
    <lineage>
        <taxon>Eukaryota</taxon>
        <taxon>Fungi</taxon>
        <taxon>Dikarya</taxon>
        <taxon>Basidiomycota</taxon>
        <taxon>Agaricomycotina</taxon>
        <taxon>Agaricomycetes</taxon>
        <taxon>Agaricomycetidae</taxon>
        <taxon>Agaricales</taxon>
        <taxon>Marasmiineae</taxon>
        <taxon>Marasmiaceae</taxon>
        <taxon>Marasmius</taxon>
    </lineage>
</organism>
<comment type="caution">
    <text evidence="1">The sequence shown here is derived from an EMBL/GenBank/DDBJ whole genome shotgun (WGS) entry which is preliminary data.</text>
</comment>
<protein>
    <submittedName>
        <fullName evidence="1">Uncharacterized protein</fullName>
    </submittedName>
</protein>
<reference evidence="1 2" key="1">
    <citation type="submission" date="2024-02" db="EMBL/GenBank/DDBJ databases">
        <title>A draft genome for the cacao thread blight pathogen Marasmius crinis-equi.</title>
        <authorList>
            <person name="Cohen S.P."/>
            <person name="Baruah I.K."/>
            <person name="Amoako-Attah I."/>
            <person name="Bukari Y."/>
            <person name="Meinhardt L.W."/>
            <person name="Bailey B.A."/>
        </authorList>
    </citation>
    <scope>NUCLEOTIDE SEQUENCE [LARGE SCALE GENOMIC DNA]</scope>
    <source>
        <strain evidence="1 2">GH-76</strain>
    </source>
</reference>
<sequence>MANNLTAEDLLKYQSTTAPITFSDGITAVIDSQSRTFITSPNQMQIPRPPIGSTCDLYRRNDGFYSQDNPVQHPQPFSRKYCYFVCMPAVPEFETDPYYSDFCMWKTRYQSRDFNNEGGQSSALRDLSKSIETLRQREKNFLQSQPKWQTFFSELNITIDLCIHRLSAPTVSSRIVLLAVSEIQ</sequence>
<dbReference type="EMBL" id="JBAHYK010001646">
    <property type="protein sequence ID" value="KAL0567212.1"/>
    <property type="molecule type" value="Genomic_DNA"/>
</dbReference>
<dbReference type="Proteomes" id="UP001465976">
    <property type="component" value="Unassembled WGS sequence"/>
</dbReference>
<evidence type="ECO:0000313" key="1">
    <source>
        <dbReference type="EMBL" id="KAL0567212.1"/>
    </source>
</evidence>
<proteinExistence type="predicted"/>
<name>A0ABR3EWD2_9AGAR</name>
<gene>
    <name evidence="1" type="ORF">V5O48_014786</name>
</gene>
<keyword evidence="2" id="KW-1185">Reference proteome</keyword>
<evidence type="ECO:0000313" key="2">
    <source>
        <dbReference type="Proteomes" id="UP001465976"/>
    </source>
</evidence>